<feature type="transmembrane region" description="Helical" evidence="1">
    <location>
        <begin position="7"/>
        <end position="24"/>
    </location>
</feature>
<reference evidence="2 3" key="1">
    <citation type="submission" date="2023-12" db="EMBL/GenBank/DDBJ databases">
        <title>novel species in genus Nocarida.</title>
        <authorList>
            <person name="Li Z."/>
        </authorList>
    </citation>
    <scope>NUCLEOTIDE SEQUENCE [LARGE SCALE GENOMIC DNA]</scope>
    <source>
        <strain evidence="2 3">CDC186</strain>
    </source>
</reference>
<dbReference type="EMBL" id="JAYKYQ010000004">
    <property type="protein sequence ID" value="MEB3510476.1"/>
    <property type="molecule type" value="Genomic_DNA"/>
</dbReference>
<dbReference type="Proteomes" id="UP001348098">
    <property type="component" value="Unassembled WGS sequence"/>
</dbReference>
<evidence type="ECO:0000256" key="1">
    <source>
        <dbReference type="SAM" id="Phobius"/>
    </source>
</evidence>
<keyword evidence="1" id="KW-0472">Membrane</keyword>
<keyword evidence="3" id="KW-1185">Reference proteome</keyword>
<keyword evidence="1" id="KW-0812">Transmembrane</keyword>
<evidence type="ECO:0000313" key="2">
    <source>
        <dbReference type="EMBL" id="MEB3510476.1"/>
    </source>
</evidence>
<gene>
    <name evidence="2" type="ORF">U3653_10635</name>
</gene>
<sequence>MRPRRSTAILIATWVATFVLYVFVKPDETTTAPATLVNAVPAAVFTDSSDR</sequence>
<accession>A0ABU6ASZ6</accession>
<evidence type="ECO:0000313" key="3">
    <source>
        <dbReference type="Proteomes" id="UP001348098"/>
    </source>
</evidence>
<organism evidence="2 3">
    <name type="scientific">Nocardia implantans</name>
    <dbReference type="NCBI Taxonomy" id="3108168"/>
    <lineage>
        <taxon>Bacteria</taxon>
        <taxon>Bacillati</taxon>
        <taxon>Actinomycetota</taxon>
        <taxon>Actinomycetes</taxon>
        <taxon>Mycobacteriales</taxon>
        <taxon>Nocardiaceae</taxon>
        <taxon>Nocardia</taxon>
    </lineage>
</organism>
<protein>
    <submittedName>
        <fullName evidence="2">Uncharacterized protein</fullName>
    </submittedName>
</protein>
<name>A0ABU6ASZ6_9NOCA</name>
<comment type="caution">
    <text evidence="2">The sequence shown here is derived from an EMBL/GenBank/DDBJ whole genome shotgun (WGS) entry which is preliminary data.</text>
</comment>
<proteinExistence type="predicted"/>
<keyword evidence="1" id="KW-1133">Transmembrane helix</keyword>
<dbReference type="RefSeq" id="WP_195078463.1">
    <property type="nucleotide sequence ID" value="NZ_JAYESH010000005.1"/>
</dbReference>